<dbReference type="Proteomes" id="UP000789920">
    <property type="component" value="Unassembled WGS sequence"/>
</dbReference>
<proteinExistence type="predicted"/>
<keyword evidence="2" id="KW-1185">Reference proteome</keyword>
<sequence length="93" mass="10770">EYVYLKLRQWHKMMKNFNPTKKNSLFLNANKFEQLMNISFELDKIHKAGLISRSSRSKNLSPNFVLFTCLAPEVLTDLSDEDHATSAADIFSM</sequence>
<protein>
    <submittedName>
        <fullName evidence="1">32151_t:CDS:1</fullName>
    </submittedName>
</protein>
<accession>A0ACA9PNZ9</accession>
<feature type="non-terminal residue" evidence="1">
    <location>
        <position position="93"/>
    </location>
</feature>
<organism evidence="1 2">
    <name type="scientific">Racocetra persica</name>
    <dbReference type="NCBI Taxonomy" id="160502"/>
    <lineage>
        <taxon>Eukaryota</taxon>
        <taxon>Fungi</taxon>
        <taxon>Fungi incertae sedis</taxon>
        <taxon>Mucoromycota</taxon>
        <taxon>Glomeromycotina</taxon>
        <taxon>Glomeromycetes</taxon>
        <taxon>Diversisporales</taxon>
        <taxon>Gigasporaceae</taxon>
        <taxon>Racocetra</taxon>
    </lineage>
</organism>
<comment type="caution">
    <text evidence="1">The sequence shown here is derived from an EMBL/GenBank/DDBJ whole genome shotgun (WGS) entry which is preliminary data.</text>
</comment>
<evidence type="ECO:0000313" key="2">
    <source>
        <dbReference type="Proteomes" id="UP000789920"/>
    </source>
</evidence>
<name>A0ACA9PNZ9_9GLOM</name>
<gene>
    <name evidence="1" type="ORF">RPERSI_LOCUS11072</name>
</gene>
<dbReference type="EMBL" id="CAJVQC010022484">
    <property type="protein sequence ID" value="CAG8718161.1"/>
    <property type="molecule type" value="Genomic_DNA"/>
</dbReference>
<evidence type="ECO:0000313" key="1">
    <source>
        <dbReference type="EMBL" id="CAG8718161.1"/>
    </source>
</evidence>
<reference evidence="1" key="1">
    <citation type="submission" date="2021-06" db="EMBL/GenBank/DDBJ databases">
        <authorList>
            <person name="Kallberg Y."/>
            <person name="Tangrot J."/>
            <person name="Rosling A."/>
        </authorList>
    </citation>
    <scope>NUCLEOTIDE SEQUENCE</scope>
    <source>
        <strain evidence="1">MA461A</strain>
    </source>
</reference>
<feature type="non-terminal residue" evidence="1">
    <location>
        <position position="1"/>
    </location>
</feature>